<dbReference type="EMBL" id="JBIGIC010000023">
    <property type="protein sequence ID" value="MFG6490453.1"/>
    <property type="molecule type" value="Genomic_DNA"/>
</dbReference>
<name>A0ABW7HKJ6_9BURK</name>
<reference evidence="2 3" key="1">
    <citation type="submission" date="2024-08" db="EMBL/GenBank/DDBJ databases">
        <authorList>
            <person name="Lu H."/>
        </authorList>
    </citation>
    <scope>NUCLEOTIDE SEQUENCE [LARGE SCALE GENOMIC DNA]</scope>
    <source>
        <strain evidence="2 3">BYS78W</strain>
    </source>
</reference>
<comment type="caution">
    <text evidence="2">The sequence shown here is derived from an EMBL/GenBank/DDBJ whole genome shotgun (WGS) entry which is preliminary data.</text>
</comment>
<accession>A0ABW7HKJ6</accession>
<evidence type="ECO:0000256" key="1">
    <source>
        <dbReference type="SAM" id="SignalP"/>
    </source>
</evidence>
<dbReference type="Proteomes" id="UP001606134">
    <property type="component" value="Unassembled WGS sequence"/>
</dbReference>
<organism evidence="2 3">
    <name type="scientific">Pelomonas candidula</name>
    <dbReference type="NCBI Taxonomy" id="3299025"/>
    <lineage>
        <taxon>Bacteria</taxon>
        <taxon>Pseudomonadati</taxon>
        <taxon>Pseudomonadota</taxon>
        <taxon>Betaproteobacteria</taxon>
        <taxon>Burkholderiales</taxon>
        <taxon>Sphaerotilaceae</taxon>
        <taxon>Roseateles</taxon>
    </lineage>
</organism>
<keyword evidence="3" id="KW-1185">Reference proteome</keyword>
<evidence type="ECO:0000313" key="2">
    <source>
        <dbReference type="EMBL" id="MFG6490453.1"/>
    </source>
</evidence>
<dbReference type="SUPFAM" id="SSF53850">
    <property type="entry name" value="Periplasmic binding protein-like II"/>
    <property type="match status" value="1"/>
</dbReference>
<sequence>MDPLRPSPGPDARRRLLAAALAGLALPRAWALETLTITAVGRTGGSGVAAKLLADIYRRAGLGLVIDVLPAPRASLMALNGTADGELIRIASYGQTYPQLLRVDPSFYRVSVRAYSLPARAASVQSTADLKHYAVGSIRGMPYAQELTENHPSLTLTQNALQLFRMLLAGRIDVALCTTLAAQSALNDLGAKALDESPDLARFDLHHYLHIRRKALAPRIGDTIRRMRDSGELGQLTQRYEAAAAAEPPA</sequence>
<evidence type="ECO:0000313" key="3">
    <source>
        <dbReference type="Proteomes" id="UP001606134"/>
    </source>
</evidence>
<dbReference type="RefSeq" id="WP_394417695.1">
    <property type="nucleotide sequence ID" value="NZ_JBIGIC010000023.1"/>
</dbReference>
<feature type="chain" id="PRO_5045420239" evidence="1">
    <location>
        <begin position="32"/>
        <end position="250"/>
    </location>
</feature>
<keyword evidence="1" id="KW-0732">Signal</keyword>
<feature type="signal peptide" evidence="1">
    <location>
        <begin position="1"/>
        <end position="31"/>
    </location>
</feature>
<dbReference type="Gene3D" id="3.40.190.10">
    <property type="entry name" value="Periplasmic binding protein-like II"/>
    <property type="match status" value="2"/>
</dbReference>
<protein>
    <submittedName>
        <fullName evidence="2">Substrate-binding periplasmic protein</fullName>
    </submittedName>
</protein>
<proteinExistence type="predicted"/>
<gene>
    <name evidence="2" type="ORF">ACG04R_27560</name>
</gene>